<evidence type="ECO:0000256" key="1">
    <source>
        <dbReference type="SAM" id="Phobius"/>
    </source>
</evidence>
<feature type="transmembrane region" description="Helical" evidence="1">
    <location>
        <begin position="78"/>
        <end position="103"/>
    </location>
</feature>
<evidence type="ECO:0000313" key="2">
    <source>
        <dbReference type="EMBL" id="MDJ1158644.1"/>
    </source>
</evidence>
<dbReference type="Pfam" id="PF07077">
    <property type="entry name" value="DUF1345"/>
    <property type="match status" value="1"/>
</dbReference>
<protein>
    <submittedName>
        <fullName evidence="2">DUF1345 domain-containing protein</fullName>
    </submittedName>
</protein>
<keyword evidence="3" id="KW-1185">Reference proteome</keyword>
<gene>
    <name evidence="2" type="ORF">QNA08_10400</name>
</gene>
<comment type="caution">
    <text evidence="2">The sequence shown here is derived from an EMBL/GenBank/DDBJ whole genome shotgun (WGS) entry which is preliminary data.</text>
</comment>
<dbReference type="EMBL" id="JASJEV010000005">
    <property type="protein sequence ID" value="MDJ1158644.1"/>
    <property type="molecule type" value="Genomic_DNA"/>
</dbReference>
<dbReference type="RefSeq" id="WP_283740625.1">
    <property type="nucleotide sequence ID" value="NZ_JASJEV010000005.1"/>
</dbReference>
<accession>A0ABT7AH06</accession>
<dbReference type="Proteomes" id="UP001321492">
    <property type="component" value="Unassembled WGS sequence"/>
</dbReference>
<proteinExistence type="predicted"/>
<dbReference type="InterPro" id="IPR009781">
    <property type="entry name" value="DUF1345"/>
</dbReference>
<keyword evidence="1" id="KW-0472">Membrane</keyword>
<sequence>MRFVDQLKARPRTLVALGVTVGLALALPASWTMASRLLVAWDAGAAVYLGLVAVLAVRSDIHAMRRRAAREDDGAAVVLLLTCLAAGASLGAIVLELSGLAAADAGGRAFRLALAVVTVLCSWFLLHTTFALHYAHEYYGEGADGQRGGLAFPRGQHEADYWDFLDFSFNLGAAAQTSDVVITSRAIRRVVLGHTILSFLFNTTMLALGINVAASLMSGGP</sequence>
<evidence type="ECO:0000313" key="3">
    <source>
        <dbReference type="Proteomes" id="UP001321492"/>
    </source>
</evidence>
<name>A0ABT7AH06_9HYPH</name>
<reference evidence="2 3" key="1">
    <citation type="submission" date="2023-05" db="EMBL/GenBank/DDBJ databases">
        <title>Chelatococcus sp. nov., a moderately thermophilic bacterium isolated from hot spring microbial mat.</title>
        <authorList>
            <person name="Hu C.-J."/>
            <person name="Li W.-J."/>
        </authorList>
    </citation>
    <scope>NUCLEOTIDE SEQUENCE [LARGE SCALE GENOMIC DNA]</scope>
    <source>
        <strain evidence="2 3">SYSU G07232</strain>
    </source>
</reference>
<keyword evidence="1" id="KW-1133">Transmembrane helix</keyword>
<organism evidence="2 3">
    <name type="scientific">Chelatococcus albus</name>
    <dbReference type="NCBI Taxonomy" id="3047466"/>
    <lineage>
        <taxon>Bacteria</taxon>
        <taxon>Pseudomonadati</taxon>
        <taxon>Pseudomonadota</taxon>
        <taxon>Alphaproteobacteria</taxon>
        <taxon>Hyphomicrobiales</taxon>
        <taxon>Chelatococcaceae</taxon>
        <taxon>Chelatococcus</taxon>
    </lineage>
</organism>
<feature type="transmembrane region" description="Helical" evidence="1">
    <location>
        <begin position="109"/>
        <end position="126"/>
    </location>
</feature>
<feature type="transmembrane region" description="Helical" evidence="1">
    <location>
        <begin position="38"/>
        <end position="57"/>
    </location>
</feature>
<feature type="transmembrane region" description="Helical" evidence="1">
    <location>
        <begin position="191"/>
        <end position="214"/>
    </location>
</feature>
<keyword evidence="1" id="KW-0812">Transmembrane</keyword>